<dbReference type="EMBL" id="SRLO01000166">
    <property type="protein sequence ID" value="TNN70195.1"/>
    <property type="molecule type" value="Genomic_DNA"/>
</dbReference>
<proteinExistence type="predicted"/>
<dbReference type="AlphaFoldDB" id="A0A4Z2HXY7"/>
<name>A0A4Z2HXY7_9TELE</name>
<evidence type="ECO:0000313" key="3">
    <source>
        <dbReference type="Proteomes" id="UP000314294"/>
    </source>
</evidence>
<dbReference type="Proteomes" id="UP000314294">
    <property type="component" value="Unassembled WGS sequence"/>
</dbReference>
<protein>
    <submittedName>
        <fullName evidence="2">Uncharacterized protein</fullName>
    </submittedName>
</protein>
<accession>A0A4Z2HXY7</accession>
<organism evidence="2 3">
    <name type="scientific">Liparis tanakae</name>
    <name type="common">Tanaka's snailfish</name>
    <dbReference type="NCBI Taxonomy" id="230148"/>
    <lineage>
        <taxon>Eukaryota</taxon>
        <taxon>Metazoa</taxon>
        <taxon>Chordata</taxon>
        <taxon>Craniata</taxon>
        <taxon>Vertebrata</taxon>
        <taxon>Euteleostomi</taxon>
        <taxon>Actinopterygii</taxon>
        <taxon>Neopterygii</taxon>
        <taxon>Teleostei</taxon>
        <taxon>Neoteleostei</taxon>
        <taxon>Acanthomorphata</taxon>
        <taxon>Eupercaria</taxon>
        <taxon>Perciformes</taxon>
        <taxon>Cottioidei</taxon>
        <taxon>Cottales</taxon>
        <taxon>Liparidae</taxon>
        <taxon>Liparis</taxon>
    </lineage>
</organism>
<evidence type="ECO:0000313" key="2">
    <source>
        <dbReference type="EMBL" id="TNN70195.1"/>
    </source>
</evidence>
<evidence type="ECO:0000256" key="1">
    <source>
        <dbReference type="SAM" id="MobiDB-lite"/>
    </source>
</evidence>
<feature type="compositionally biased region" description="Polar residues" evidence="1">
    <location>
        <begin position="42"/>
        <end position="56"/>
    </location>
</feature>
<feature type="region of interest" description="Disordered" evidence="1">
    <location>
        <begin position="42"/>
        <end position="96"/>
    </location>
</feature>
<comment type="caution">
    <text evidence="2">The sequence shown here is derived from an EMBL/GenBank/DDBJ whole genome shotgun (WGS) entry which is preliminary data.</text>
</comment>
<gene>
    <name evidence="2" type="ORF">EYF80_019566</name>
</gene>
<reference evidence="2 3" key="1">
    <citation type="submission" date="2019-03" db="EMBL/GenBank/DDBJ databases">
        <title>First draft genome of Liparis tanakae, snailfish: a comprehensive survey of snailfish specific genes.</title>
        <authorList>
            <person name="Kim W."/>
            <person name="Song I."/>
            <person name="Jeong J.-H."/>
            <person name="Kim D."/>
            <person name="Kim S."/>
            <person name="Ryu S."/>
            <person name="Song J.Y."/>
            <person name="Lee S.K."/>
        </authorList>
    </citation>
    <scope>NUCLEOTIDE SEQUENCE [LARGE SCALE GENOMIC DNA]</scope>
    <source>
        <tissue evidence="2">Muscle</tissue>
    </source>
</reference>
<keyword evidence="3" id="KW-1185">Reference proteome</keyword>
<sequence>MGKVIGHWRGRGRRRDKIGVGLIPGAKRKSWLESEQTWRVSMLSPCQPTTEPGSHYSSKRDAEAEEEENQITGLEQDAQGAEQESRRGHLSSTGCCSGTECVCLAMDWRYELDVITGSSPTALVPGPAPSRFPGTRGSIGPGWV</sequence>